<dbReference type="PANTHER" id="PTHR37534">
    <property type="entry name" value="TRANSCRIPTIONAL ACTIVATOR PROTEIN UGA3"/>
    <property type="match status" value="1"/>
</dbReference>
<reference evidence="4" key="1">
    <citation type="submission" date="2018-12" db="EMBL/GenBank/DDBJ databases">
        <authorList>
            <person name="Syme R.A."/>
            <person name="Farfan-Caceres L."/>
            <person name="Lichtenzveig J."/>
        </authorList>
    </citation>
    <scope>NUCLEOTIDE SEQUENCE</scope>
    <source>
        <strain evidence="4">Al4</strain>
    </source>
</reference>
<feature type="region of interest" description="Disordered" evidence="3">
    <location>
        <begin position="141"/>
        <end position="161"/>
    </location>
</feature>
<comment type="caution">
    <text evidence="4">The sequence shown here is derived from an EMBL/GenBank/DDBJ whole genome shotgun (WGS) entry which is preliminary data.</text>
</comment>
<proteinExistence type="predicted"/>
<dbReference type="CDD" id="cd00067">
    <property type="entry name" value="GAL4"/>
    <property type="match status" value="1"/>
</dbReference>
<organism evidence="4 5">
    <name type="scientific">Ascochyta lentis</name>
    <dbReference type="NCBI Taxonomy" id="205686"/>
    <lineage>
        <taxon>Eukaryota</taxon>
        <taxon>Fungi</taxon>
        <taxon>Dikarya</taxon>
        <taxon>Ascomycota</taxon>
        <taxon>Pezizomycotina</taxon>
        <taxon>Dothideomycetes</taxon>
        <taxon>Pleosporomycetidae</taxon>
        <taxon>Pleosporales</taxon>
        <taxon>Pleosporineae</taxon>
        <taxon>Didymellaceae</taxon>
        <taxon>Ascochyta</taxon>
    </lineage>
</organism>
<dbReference type="Pfam" id="PF11951">
    <property type="entry name" value="Fungal_trans_2"/>
    <property type="match status" value="1"/>
</dbReference>
<dbReference type="InterPro" id="IPR001138">
    <property type="entry name" value="Zn2Cys6_DnaBD"/>
</dbReference>
<dbReference type="EMBL" id="RZGK01000009">
    <property type="protein sequence ID" value="KAF9696438.1"/>
    <property type="molecule type" value="Genomic_DNA"/>
</dbReference>
<dbReference type="GO" id="GO:0008270">
    <property type="term" value="F:zinc ion binding"/>
    <property type="evidence" value="ECO:0007669"/>
    <property type="project" value="InterPro"/>
</dbReference>
<gene>
    <name evidence="4" type="ORF">EKO04_005165</name>
</gene>
<reference evidence="4" key="2">
    <citation type="submission" date="2020-09" db="EMBL/GenBank/DDBJ databases">
        <title>Reference genome assembly for Australian Ascochyta lentis isolate Al4.</title>
        <authorList>
            <person name="Lee R.C."/>
            <person name="Farfan-Caceres L.M."/>
            <person name="Debler J.W."/>
            <person name="Williams A.H."/>
            <person name="Henares B.M."/>
        </authorList>
    </citation>
    <scope>NUCLEOTIDE SEQUENCE</scope>
    <source>
        <strain evidence="4">Al4</strain>
    </source>
</reference>
<dbReference type="GO" id="GO:0000976">
    <property type="term" value="F:transcription cis-regulatory region binding"/>
    <property type="evidence" value="ECO:0007669"/>
    <property type="project" value="TreeGrafter"/>
</dbReference>
<dbReference type="AlphaFoldDB" id="A0A8H7J6Q4"/>
<keyword evidence="5" id="KW-1185">Reference proteome</keyword>
<accession>A0A8H7J6Q4</accession>
<name>A0A8H7J6Q4_9PLEO</name>
<evidence type="ECO:0000256" key="3">
    <source>
        <dbReference type="SAM" id="MobiDB-lite"/>
    </source>
</evidence>
<evidence type="ECO:0000256" key="1">
    <source>
        <dbReference type="ARBA" id="ARBA00004123"/>
    </source>
</evidence>
<comment type="subcellular location">
    <subcellularLocation>
        <location evidence="1">Nucleus</location>
    </subcellularLocation>
</comment>
<protein>
    <recommendedName>
        <fullName evidence="6">Zn(2)-C6 fungal-type domain-containing protein</fullName>
    </recommendedName>
</protein>
<dbReference type="OrthoDB" id="3509362at2759"/>
<dbReference type="PANTHER" id="PTHR37534:SF7">
    <property type="entry name" value="TRANSCRIPTIONAL ACTIVATOR PROTEIN UGA3"/>
    <property type="match status" value="1"/>
</dbReference>
<dbReference type="GO" id="GO:0045944">
    <property type="term" value="P:positive regulation of transcription by RNA polymerase II"/>
    <property type="evidence" value="ECO:0007669"/>
    <property type="project" value="TreeGrafter"/>
</dbReference>
<sequence>MPSTTTTFTVAQHRRRLDTGHGATTSTSASRAKRPGWTRDRTGCLTCRRRYDYGSSASRVDVLTCGSCRKKKCNLQTPVCSHCYRLNYCCEWEPPRTVSASTAVRPASPASPTAIATSSPTATVIASPRATVIASPRATVIASPPASPSRSTAIESASPPLTPSPMLQLQPPLALDASPAPPPQPHQLSLTRHVVRYYVQHFTDLLSATRDNNCFLSVFLPMAFEYSLLYQTVVAWAAAHLAMRTPSPALHLFTLESHAKALSMLSLSLSEPTHMRESELACCLVLCSMDSIVGDTAGGHLHLQAAADILRPALVDTNHAMHHFLTTFDGRWLLRNFAYHDALMSVTMDRAPLIGTYHWRDARDMIVADSYFGFASTLIFQISAISSLNAAVQSATIGDEEFSRQVQLFETDLLAWTCPDPSDASLAALADMYRSAALLHLYRVIYRRKPQLKQACHARIQRQADAIVDQMRNLPAGSAPECTTLFPIFMCGAETDREHHQRKIRERLQSIMVSRSFKNIENAISVLDELWHRRSLVPACDDSICSLGDLLSTEHIDWLDILRERDWKLSLS</sequence>
<keyword evidence="2" id="KW-0539">Nucleus</keyword>
<evidence type="ECO:0000256" key="2">
    <source>
        <dbReference type="ARBA" id="ARBA00023242"/>
    </source>
</evidence>
<dbReference type="InterPro" id="IPR021858">
    <property type="entry name" value="Fun_TF"/>
</dbReference>
<dbReference type="GO" id="GO:0005634">
    <property type="term" value="C:nucleus"/>
    <property type="evidence" value="ECO:0007669"/>
    <property type="project" value="UniProtKB-SubCell"/>
</dbReference>
<dbReference type="GO" id="GO:0000981">
    <property type="term" value="F:DNA-binding transcription factor activity, RNA polymerase II-specific"/>
    <property type="evidence" value="ECO:0007669"/>
    <property type="project" value="InterPro"/>
</dbReference>
<feature type="compositionally biased region" description="Low complexity" evidence="3">
    <location>
        <begin position="142"/>
        <end position="153"/>
    </location>
</feature>
<evidence type="ECO:0008006" key="6">
    <source>
        <dbReference type="Google" id="ProtNLM"/>
    </source>
</evidence>
<dbReference type="Proteomes" id="UP000651452">
    <property type="component" value="Unassembled WGS sequence"/>
</dbReference>
<evidence type="ECO:0000313" key="5">
    <source>
        <dbReference type="Proteomes" id="UP000651452"/>
    </source>
</evidence>
<evidence type="ECO:0000313" key="4">
    <source>
        <dbReference type="EMBL" id="KAF9696438.1"/>
    </source>
</evidence>
<feature type="region of interest" description="Disordered" evidence="3">
    <location>
        <begin position="15"/>
        <end position="36"/>
    </location>
</feature>